<accession>G4CZD7</accession>
<gene>
    <name evidence="2" type="ORF">HMPREF9153_1809</name>
</gene>
<feature type="compositionally biased region" description="Basic and acidic residues" evidence="1">
    <location>
        <begin position="35"/>
        <end position="45"/>
    </location>
</feature>
<organism evidence="2 3">
    <name type="scientific">Cutibacterium avidum ATCC 25577</name>
    <dbReference type="NCBI Taxonomy" id="997355"/>
    <lineage>
        <taxon>Bacteria</taxon>
        <taxon>Bacillati</taxon>
        <taxon>Actinomycetota</taxon>
        <taxon>Actinomycetes</taxon>
        <taxon>Propionibacteriales</taxon>
        <taxon>Propionibacteriaceae</taxon>
        <taxon>Cutibacterium</taxon>
    </lineage>
</organism>
<comment type="caution">
    <text evidence="2">The sequence shown here is derived from an EMBL/GenBank/DDBJ whole genome shotgun (WGS) entry which is preliminary data.</text>
</comment>
<protein>
    <submittedName>
        <fullName evidence="2">Uncharacterized protein</fullName>
    </submittedName>
</protein>
<evidence type="ECO:0000256" key="1">
    <source>
        <dbReference type="SAM" id="MobiDB-lite"/>
    </source>
</evidence>
<feature type="compositionally biased region" description="Low complexity" evidence="1">
    <location>
        <begin position="74"/>
        <end position="85"/>
    </location>
</feature>
<proteinExistence type="predicted"/>
<dbReference type="Proteomes" id="UP000005332">
    <property type="component" value="Unassembled WGS sequence"/>
</dbReference>
<keyword evidence="3" id="KW-1185">Reference proteome</keyword>
<sequence>MSMKVDEVGSGHGQSFHEPTGMEVTPALGGANSDRLVRTTDRGDPTTHVGRQTTKSTCIPPANWDTRSVYGPATSPTLTKPPSSLSSCTMRWISPQYLPTVSIWRDPALRHPALGASGTNSPFRTRFS</sequence>
<dbReference type="HOGENOM" id="CLU_1957600_0_0_11"/>
<dbReference type="AlphaFoldDB" id="G4CZD7"/>
<dbReference type="EMBL" id="AGBA01000015">
    <property type="protein sequence ID" value="EGY76856.1"/>
    <property type="molecule type" value="Genomic_DNA"/>
</dbReference>
<evidence type="ECO:0000313" key="3">
    <source>
        <dbReference type="Proteomes" id="UP000005332"/>
    </source>
</evidence>
<evidence type="ECO:0000313" key="2">
    <source>
        <dbReference type="EMBL" id="EGY76856.1"/>
    </source>
</evidence>
<feature type="region of interest" description="Disordered" evidence="1">
    <location>
        <begin position="1"/>
        <end position="85"/>
    </location>
</feature>
<reference evidence="2 3" key="1">
    <citation type="submission" date="2011-06" db="EMBL/GenBank/DDBJ databases">
        <authorList>
            <person name="Muzny D."/>
            <person name="Qin X."/>
            <person name="Deng J."/>
            <person name="Jiang H."/>
            <person name="Liu Y."/>
            <person name="Qu J."/>
            <person name="Song X.-Z."/>
            <person name="Zhang L."/>
            <person name="Thornton R."/>
            <person name="Coyle M."/>
            <person name="Francisco L."/>
            <person name="Jackson L."/>
            <person name="Javaid M."/>
            <person name="Korchina V."/>
            <person name="Kovar C."/>
            <person name="Mata R."/>
            <person name="Mathew T."/>
            <person name="Ngo R."/>
            <person name="Nguyen L."/>
            <person name="Nguyen N."/>
            <person name="Okwuonu G."/>
            <person name="Ongeri F."/>
            <person name="Pham C."/>
            <person name="Simmons D."/>
            <person name="Wilczek-Boney K."/>
            <person name="Hale W."/>
            <person name="Jakkamsetti A."/>
            <person name="Pham P."/>
            <person name="Ruth R."/>
            <person name="San Lucas F."/>
            <person name="Warren J."/>
            <person name="Zhang J."/>
            <person name="Zhao Z."/>
            <person name="Zhou C."/>
            <person name="Zhu D."/>
            <person name="Lee S."/>
            <person name="Bess C."/>
            <person name="Blankenburg K."/>
            <person name="Forbes L."/>
            <person name="Fu Q."/>
            <person name="Gubbala S."/>
            <person name="Hirani K."/>
            <person name="Jayaseelan J.C."/>
            <person name="Lara F."/>
            <person name="Munidasa M."/>
            <person name="Palculict T."/>
            <person name="Patil S."/>
            <person name="Pu L.-L."/>
            <person name="Saada N."/>
            <person name="Tang L."/>
            <person name="Weissenberger G."/>
            <person name="Zhu Y."/>
            <person name="Hemphill L."/>
            <person name="Shang Y."/>
            <person name="Youmans B."/>
            <person name="Ayvaz T."/>
            <person name="Ross M."/>
            <person name="Santibanez J."/>
            <person name="Aqrawi P."/>
            <person name="Gross S."/>
            <person name="Joshi V."/>
            <person name="Fowler G."/>
            <person name="Nazareth L."/>
            <person name="Reid J."/>
            <person name="Worley K."/>
            <person name="Petrosino J."/>
            <person name="Highlander S."/>
            <person name="Gibbs R."/>
        </authorList>
    </citation>
    <scope>NUCLEOTIDE SEQUENCE [LARGE SCALE GENOMIC DNA]</scope>
    <source>
        <strain evidence="2 3">ATCC 25577</strain>
    </source>
</reference>
<name>G4CZD7_9ACTN</name>
<dbReference type="PATRIC" id="fig|997355.3.peg.1780"/>